<evidence type="ECO:0000259" key="7">
    <source>
        <dbReference type="Pfam" id="PF00501"/>
    </source>
</evidence>
<comment type="similarity">
    <text evidence="1">Belongs to the ATP-dependent AMP-binding enzyme family.</text>
</comment>
<organism evidence="8 9">
    <name type="scientific">Prauserella flavalba</name>
    <dbReference type="NCBI Taxonomy" id="1477506"/>
    <lineage>
        <taxon>Bacteria</taxon>
        <taxon>Bacillati</taxon>
        <taxon>Actinomycetota</taxon>
        <taxon>Actinomycetes</taxon>
        <taxon>Pseudonocardiales</taxon>
        <taxon>Pseudonocardiaceae</taxon>
        <taxon>Prauserella</taxon>
    </lineage>
</organism>
<evidence type="ECO:0000256" key="1">
    <source>
        <dbReference type="ARBA" id="ARBA00006432"/>
    </source>
</evidence>
<dbReference type="InterPro" id="IPR045851">
    <property type="entry name" value="AMP-bd_C_sf"/>
</dbReference>
<dbReference type="PANTHER" id="PTHR43272:SF32">
    <property type="entry name" value="AMP-DEPENDENT SYNTHETASE_LIGASE DOMAIN-CONTAINING PROTEIN"/>
    <property type="match status" value="1"/>
</dbReference>
<dbReference type="EMBL" id="MASU01000001">
    <property type="protein sequence ID" value="PXY38436.1"/>
    <property type="molecule type" value="Genomic_DNA"/>
</dbReference>
<dbReference type="InterPro" id="IPR042099">
    <property type="entry name" value="ANL_N_sf"/>
</dbReference>
<dbReference type="Proteomes" id="UP000247892">
    <property type="component" value="Unassembled WGS sequence"/>
</dbReference>
<keyword evidence="3" id="KW-0276">Fatty acid metabolism</keyword>
<dbReference type="OrthoDB" id="9803968at2"/>
<keyword evidence="2" id="KW-0436">Ligase</keyword>
<dbReference type="InterPro" id="IPR020845">
    <property type="entry name" value="AMP-binding_CS"/>
</dbReference>
<keyword evidence="9" id="KW-1185">Reference proteome</keyword>
<feature type="domain" description="AMP-dependent synthetase/ligase" evidence="7">
    <location>
        <begin position="33"/>
        <end position="443"/>
    </location>
</feature>
<dbReference type="RefSeq" id="WP_110334169.1">
    <property type="nucleotide sequence ID" value="NZ_MASU01000001.1"/>
</dbReference>
<dbReference type="PROSITE" id="PS00455">
    <property type="entry name" value="AMP_BINDING"/>
    <property type="match status" value="1"/>
</dbReference>
<keyword evidence="4" id="KW-0443">Lipid metabolism</keyword>
<sequence length="615" mass="66494">MTSNTASNTASADAALAATGDARPTLPGRLLANASERGKSVALREKYRGYWREWTWAEYAHRVACVAAGLRELGVEPGTRVAVHAENRPEWVIADLAVQGLGAQCVGVYPTSPESEVEYLLGHCGARVLIAEDEEQLDKALAVRDRLPELRHIVVIDPRGIRQEGLLTFAELEERGAASGDPLAAFTDSVAALDPATPAIIVYTSGTTGPPKGALLSHLNLVASASTFVGALGGSPSDEVLSYLPLCHIAERLTSVIDSVWAGSVVNFGEGGASFTHDLRDIQPTVFLGVPRVWEKMLAGVELRMADASRLKRALYRLCLRQGRRIAPRRMRGSTTIADRIVLALCELLVFRALREKLGLVRVRVALSGAAPIAPQVLEYLWAIGVAVREGYGQTENTAICTLTPPGDVRLGSVGTALPGVELRIADDGEILTRSAGVFLGYLDNPEATAATITEDGWLHTGDVGELDEDGFLRITDRKKDIIITAGGKNVSPSEIENLLKVSPYIREAVVIGDRRRHLTALIGIELDTVGDWARRRDLAYTTYADLSAKPEVHALVEGVLTEANQRLASVEQVKRFTLIGKELDHEGGELTATQKVKRRAIEQRFAAEIEAMYE</sequence>
<protein>
    <recommendedName>
        <fullName evidence="6">Acyl-CoA synthetase</fullName>
    </recommendedName>
</protein>
<dbReference type="Gene3D" id="3.40.50.12780">
    <property type="entry name" value="N-terminal domain of ligase-like"/>
    <property type="match status" value="2"/>
</dbReference>
<gene>
    <name evidence="8" type="ORF">BA062_01430</name>
</gene>
<comment type="caution">
    <text evidence="8">The sequence shown here is derived from an EMBL/GenBank/DDBJ whole genome shotgun (WGS) entry which is preliminary data.</text>
</comment>
<dbReference type="GO" id="GO:0004467">
    <property type="term" value="F:long-chain fatty acid-CoA ligase activity"/>
    <property type="evidence" value="ECO:0007669"/>
    <property type="project" value="UniProtKB-EC"/>
</dbReference>
<dbReference type="InterPro" id="IPR000873">
    <property type="entry name" value="AMP-dep_synth/lig_dom"/>
</dbReference>
<dbReference type="SUPFAM" id="SSF56801">
    <property type="entry name" value="Acetyl-CoA synthetase-like"/>
    <property type="match status" value="1"/>
</dbReference>
<reference evidence="8 9" key="1">
    <citation type="submission" date="2016-07" db="EMBL/GenBank/DDBJ databases">
        <title>Draft genome sequence of Prauserella sp. YIM 121212, isolated from alkaline soil.</title>
        <authorList>
            <person name="Ruckert C."/>
            <person name="Albersmeier A."/>
            <person name="Jiang C.-L."/>
            <person name="Jiang Y."/>
            <person name="Kalinowski J."/>
            <person name="Schneider O."/>
            <person name="Winkler A."/>
            <person name="Zotchev S.B."/>
        </authorList>
    </citation>
    <scope>NUCLEOTIDE SEQUENCE [LARGE SCALE GENOMIC DNA]</scope>
    <source>
        <strain evidence="8 9">YIM 121212</strain>
    </source>
</reference>
<comment type="catalytic activity">
    <reaction evidence="5">
        <text>a long-chain fatty acid + ATP + CoA = a long-chain fatty acyl-CoA + AMP + diphosphate</text>
        <dbReference type="Rhea" id="RHEA:15421"/>
        <dbReference type="ChEBI" id="CHEBI:30616"/>
        <dbReference type="ChEBI" id="CHEBI:33019"/>
        <dbReference type="ChEBI" id="CHEBI:57287"/>
        <dbReference type="ChEBI" id="CHEBI:57560"/>
        <dbReference type="ChEBI" id="CHEBI:83139"/>
        <dbReference type="ChEBI" id="CHEBI:456215"/>
        <dbReference type="EC" id="6.2.1.3"/>
    </reaction>
    <physiologicalReaction direction="left-to-right" evidence="5">
        <dbReference type="Rhea" id="RHEA:15422"/>
    </physiologicalReaction>
</comment>
<evidence type="ECO:0000256" key="5">
    <source>
        <dbReference type="ARBA" id="ARBA00024484"/>
    </source>
</evidence>
<dbReference type="Gene3D" id="3.30.300.30">
    <property type="match status" value="1"/>
</dbReference>
<evidence type="ECO:0000256" key="3">
    <source>
        <dbReference type="ARBA" id="ARBA00022832"/>
    </source>
</evidence>
<evidence type="ECO:0000313" key="9">
    <source>
        <dbReference type="Proteomes" id="UP000247892"/>
    </source>
</evidence>
<evidence type="ECO:0000256" key="2">
    <source>
        <dbReference type="ARBA" id="ARBA00022598"/>
    </source>
</evidence>
<name>A0A318M6L9_9PSEU</name>
<dbReference type="GO" id="GO:0016020">
    <property type="term" value="C:membrane"/>
    <property type="evidence" value="ECO:0007669"/>
    <property type="project" value="TreeGrafter"/>
</dbReference>
<dbReference type="PANTHER" id="PTHR43272">
    <property type="entry name" value="LONG-CHAIN-FATTY-ACID--COA LIGASE"/>
    <property type="match status" value="1"/>
</dbReference>
<dbReference type="Pfam" id="PF23562">
    <property type="entry name" value="AMP-binding_C_3"/>
    <property type="match status" value="1"/>
</dbReference>
<dbReference type="Pfam" id="PF00501">
    <property type="entry name" value="AMP-binding"/>
    <property type="match status" value="1"/>
</dbReference>
<proteinExistence type="inferred from homology"/>
<dbReference type="AlphaFoldDB" id="A0A318M6L9"/>
<accession>A0A318M6L9</accession>
<evidence type="ECO:0000256" key="4">
    <source>
        <dbReference type="ARBA" id="ARBA00023098"/>
    </source>
</evidence>
<evidence type="ECO:0000313" key="8">
    <source>
        <dbReference type="EMBL" id="PXY38436.1"/>
    </source>
</evidence>
<evidence type="ECO:0000256" key="6">
    <source>
        <dbReference type="ARBA" id="ARBA00032875"/>
    </source>
</evidence>